<dbReference type="InterPro" id="IPR036058">
    <property type="entry name" value="Kazal_dom_sf"/>
</dbReference>
<accession>K2G0A0</accession>
<dbReference type="InterPro" id="IPR002350">
    <property type="entry name" value="Kazal_dom"/>
</dbReference>
<comment type="caution">
    <text evidence="2">The sequence shown here is derived from an EMBL/GenBank/DDBJ whole genome shotgun (WGS) entry which is preliminary data.</text>
</comment>
<evidence type="ECO:0000259" key="1">
    <source>
        <dbReference type="PROSITE" id="PS51465"/>
    </source>
</evidence>
<dbReference type="Gene3D" id="3.30.60.30">
    <property type="match status" value="1"/>
</dbReference>
<dbReference type="PROSITE" id="PS51465">
    <property type="entry name" value="KAZAL_2"/>
    <property type="match status" value="1"/>
</dbReference>
<name>K2G0A0_9BACT</name>
<dbReference type="AlphaFoldDB" id="K2G0A0"/>
<reference evidence="2" key="1">
    <citation type="journal article" date="2012" name="Science">
        <title>Fermentation, hydrogen, and sulfur metabolism in multiple uncultivated bacterial phyla.</title>
        <authorList>
            <person name="Wrighton K.C."/>
            <person name="Thomas B.C."/>
            <person name="Sharon I."/>
            <person name="Miller C.S."/>
            <person name="Castelle C.J."/>
            <person name="VerBerkmoes N.C."/>
            <person name="Wilkins M.J."/>
            <person name="Hettich R.L."/>
            <person name="Lipton M.S."/>
            <person name="Williams K.H."/>
            <person name="Long P.E."/>
            <person name="Banfield J.F."/>
        </authorList>
    </citation>
    <scope>NUCLEOTIDE SEQUENCE [LARGE SCALE GENOMIC DNA]</scope>
</reference>
<evidence type="ECO:0000313" key="2">
    <source>
        <dbReference type="EMBL" id="EKE27587.1"/>
    </source>
</evidence>
<dbReference type="EMBL" id="AMFJ01000462">
    <property type="protein sequence ID" value="EKE27587.1"/>
    <property type="molecule type" value="Genomic_DNA"/>
</dbReference>
<sequence length="310" mass="36215">MKTAKKIIVSATALLLVIFLLIYREYNLKKGAEIRNQNQGTTTKEDIVCADEYNPVCWEDGKTYSNKCVAEEINSVKIAYTWECRAEDTESGTWADDWEDNMGETETWSVSTWSVVAPIETPVEKPSAEYFKNLKSQCAEDTCCVSSVDIMEQSSYREATDEKCPAGYELNSLKCEWSYKWCIKSTKPSPSVSTWGTVTWWLNYFNSNFSYWFTLPSHTYFSWFWAQWWASHAVWISTSSWVTVFWDNPVKVYFFKWTILPELKDSHYWLYEDAKSWKTYLELSSNSVVIEAKPWYEGIVQSIIKSIYVK</sequence>
<gene>
    <name evidence="2" type="ORF">ACD_3C00188G0003</name>
</gene>
<organism evidence="2">
    <name type="scientific">uncultured bacterium</name>
    <name type="common">gcode 4</name>
    <dbReference type="NCBI Taxonomy" id="1234023"/>
    <lineage>
        <taxon>Bacteria</taxon>
        <taxon>environmental samples</taxon>
    </lineage>
</organism>
<protein>
    <recommendedName>
        <fullName evidence="1">Kazal-like domain-containing protein</fullName>
    </recommendedName>
</protein>
<dbReference type="Pfam" id="PF00050">
    <property type="entry name" value="Kazal_1"/>
    <property type="match status" value="1"/>
</dbReference>
<dbReference type="SUPFAM" id="SSF100895">
    <property type="entry name" value="Kazal-type serine protease inhibitors"/>
    <property type="match status" value="1"/>
</dbReference>
<feature type="domain" description="Kazal-like" evidence="1">
    <location>
        <begin position="49"/>
        <end position="86"/>
    </location>
</feature>
<proteinExistence type="predicted"/>